<reference evidence="5 6" key="1">
    <citation type="submission" date="2020-08" db="EMBL/GenBank/DDBJ databases">
        <title>Plant Genome Project.</title>
        <authorList>
            <person name="Zhang R.-G."/>
        </authorList>
    </citation>
    <scope>NUCLEOTIDE SEQUENCE [LARGE SCALE GENOMIC DNA]</scope>
    <source>
        <tissue evidence="5">Rhizome</tissue>
    </source>
</reference>
<dbReference type="EMBL" id="JACMSC010000012">
    <property type="protein sequence ID" value="KAG6498217.1"/>
    <property type="molecule type" value="Genomic_DNA"/>
</dbReference>
<feature type="signal peptide" evidence="3">
    <location>
        <begin position="1"/>
        <end position="28"/>
    </location>
</feature>
<comment type="function">
    <text evidence="2">Magnesium transporter that may mediate the influx of magnesium.</text>
</comment>
<protein>
    <recommendedName>
        <fullName evidence="2">Magnesium transporter</fullName>
    </recommendedName>
</protein>
<dbReference type="PROSITE" id="PS50866">
    <property type="entry name" value="GOLD"/>
    <property type="match status" value="1"/>
</dbReference>
<keyword evidence="2" id="KW-0460">Magnesium</keyword>
<comment type="caution">
    <text evidence="5">The sequence shown here is derived from an EMBL/GenBank/DDBJ whole genome shotgun (WGS) entry which is preliminary data.</text>
</comment>
<proteinExistence type="inferred from homology"/>
<dbReference type="PROSITE" id="PS51257">
    <property type="entry name" value="PROKAR_LIPOPROTEIN"/>
    <property type="match status" value="1"/>
</dbReference>
<organism evidence="5 6">
    <name type="scientific">Zingiber officinale</name>
    <name type="common">Ginger</name>
    <name type="synonym">Amomum zingiber</name>
    <dbReference type="NCBI Taxonomy" id="94328"/>
    <lineage>
        <taxon>Eukaryota</taxon>
        <taxon>Viridiplantae</taxon>
        <taxon>Streptophyta</taxon>
        <taxon>Embryophyta</taxon>
        <taxon>Tracheophyta</taxon>
        <taxon>Spermatophyta</taxon>
        <taxon>Magnoliopsida</taxon>
        <taxon>Liliopsida</taxon>
        <taxon>Zingiberales</taxon>
        <taxon>Zingiberaceae</taxon>
        <taxon>Zingiber</taxon>
    </lineage>
</organism>
<comment type="subcellular location">
    <subcellularLocation>
        <location evidence="2">Membrane</location>
        <topology evidence="2">Multi-pass membrane protein</topology>
    </subcellularLocation>
</comment>
<dbReference type="InterPro" id="IPR009038">
    <property type="entry name" value="GOLD_dom"/>
</dbReference>
<evidence type="ECO:0000313" key="6">
    <source>
        <dbReference type="Proteomes" id="UP000734854"/>
    </source>
</evidence>
<keyword evidence="3" id="KW-0732">Signal</keyword>
<dbReference type="CDD" id="cd12823">
    <property type="entry name" value="Mrs2_Mfm1p-like"/>
    <property type="match status" value="1"/>
</dbReference>
<evidence type="ECO:0000256" key="3">
    <source>
        <dbReference type="SAM" id="SignalP"/>
    </source>
</evidence>
<evidence type="ECO:0000313" key="5">
    <source>
        <dbReference type="EMBL" id="KAG6498217.1"/>
    </source>
</evidence>
<dbReference type="Gene3D" id="1.20.58.340">
    <property type="entry name" value="Magnesium transport protein CorA, transmembrane region"/>
    <property type="match status" value="1"/>
</dbReference>
<feature type="domain" description="GOLD" evidence="4">
    <location>
        <begin position="36"/>
        <end position="123"/>
    </location>
</feature>
<dbReference type="GO" id="GO:0016020">
    <property type="term" value="C:membrane"/>
    <property type="evidence" value="ECO:0007669"/>
    <property type="project" value="UniProtKB-SubCell"/>
</dbReference>
<keyword evidence="2" id="KW-0813">Transport</keyword>
<dbReference type="SMART" id="SM01190">
    <property type="entry name" value="EMP24_GP25L"/>
    <property type="match status" value="1"/>
</dbReference>
<feature type="transmembrane region" description="Helical" evidence="2">
    <location>
        <begin position="512"/>
        <end position="533"/>
    </location>
</feature>
<name>A0A8J5G4H9_ZINOF</name>
<dbReference type="GO" id="GO:0015095">
    <property type="term" value="F:magnesium ion transmembrane transporter activity"/>
    <property type="evidence" value="ECO:0007669"/>
    <property type="project" value="TreeGrafter"/>
</dbReference>
<dbReference type="Pfam" id="PF01105">
    <property type="entry name" value="EMP24_GP25L"/>
    <property type="match status" value="1"/>
</dbReference>
<keyword evidence="2" id="KW-1133">Transmembrane helix</keyword>
<dbReference type="InterPro" id="IPR039204">
    <property type="entry name" value="MRS2-like"/>
</dbReference>
<keyword evidence="2" id="KW-0406">Ion transport</keyword>
<dbReference type="Pfam" id="PF22099">
    <property type="entry name" value="MRS2-like"/>
    <property type="match status" value="1"/>
</dbReference>
<keyword evidence="6" id="KW-1185">Reference proteome</keyword>
<evidence type="ECO:0000256" key="1">
    <source>
        <dbReference type="ARBA" id="ARBA00007535"/>
    </source>
</evidence>
<dbReference type="Proteomes" id="UP000734854">
    <property type="component" value="Unassembled WGS sequence"/>
</dbReference>
<dbReference type="PANTHER" id="PTHR13890:SF31">
    <property type="entry name" value="MAGNESIUM TRANSPORTER MRS2-2-RELATED"/>
    <property type="match status" value="1"/>
</dbReference>
<comment type="similarity">
    <text evidence="1 2">Belongs to the CorA metal ion transporter (MIT) (TC 1.A.35.5) family.</text>
</comment>
<feature type="chain" id="PRO_5035323553" description="Magnesium transporter" evidence="3">
    <location>
        <begin position="29"/>
        <end position="577"/>
    </location>
</feature>
<dbReference type="AlphaFoldDB" id="A0A8J5G4H9"/>
<keyword evidence="2" id="KW-0472">Membrane</keyword>
<feature type="transmembrane region" description="Helical" evidence="2">
    <location>
        <begin position="545"/>
        <end position="569"/>
    </location>
</feature>
<evidence type="ECO:0000259" key="4">
    <source>
        <dbReference type="PROSITE" id="PS50866"/>
    </source>
</evidence>
<dbReference type="PANTHER" id="PTHR13890">
    <property type="entry name" value="RNA SPLICING PROTEIN MRS2, MITOCHONDRIAL"/>
    <property type="match status" value="1"/>
</dbReference>
<keyword evidence="2" id="KW-0812">Transmembrane</keyword>
<accession>A0A8J5G4H9</accession>
<evidence type="ECO:0000256" key="2">
    <source>
        <dbReference type="RuleBase" id="RU366041"/>
    </source>
</evidence>
<sequence>MERRRSISFGEVFLIVVLLVGCPRRLYALSVTVNDVECVYEFVVYEGDTISGNFVVVDHDIFWNSDHPGIDLIVTSPAGNTVHSLKGTSGDKFEFKAPRSGMYKFCFHNPNRTPETVSFYIHVGHIPNEHDIAKDEHLDPINVKIAQLREALESVTAEQRYLKARELRHRHSKCVILDPKLSNCFLQCSKREHKTAPHLLYDNGIRCVGSREWASGRSAAADSNGVAKNMLTVRNWVSLDCTGRSTVLDVDKHVIMRRAQIHARDLRIIDPLLSYPSAILGRERAIVLNLEVYSVPVLLRDPSEENVIPVLQELHHRLPANFAHHAEGEAIGHYGVTEVNGDQGYPLLPYNFSSLDFPPFEFRALEVALEAICHWLDARTKELEASAYPILDELTCKVRDEIEQLLEDDNDMANLYLSRKMATESPRLDDSQTTNSPFLISKSPKISKASVATNQGSDYNVEELEMLLEAYFIQIDSTLNKLNTLREYVDDTEDYINLQHDNHRNQLIQLELFLSACTVSLTFYSLVGGIFGMNIPFSWNDNHEYIFNWVVTIGGLISALILVTVLAFARFKGLIGS</sequence>
<gene>
    <name evidence="5" type="ORF">ZIOFF_046129</name>
</gene>
<dbReference type="Gene3D" id="2.40.128.330">
    <property type="match status" value="1"/>
</dbReference>